<name>A0A0H2R0B2_9AGAM</name>
<dbReference type="InParanoid" id="A0A0H2R0B2"/>
<accession>A0A0H2R0B2</accession>
<organism evidence="1 2">
    <name type="scientific">Schizopora paradoxa</name>
    <dbReference type="NCBI Taxonomy" id="27342"/>
    <lineage>
        <taxon>Eukaryota</taxon>
        <taxon>Fungi</taxon>
        <taxon>Dikarya</taxon>
        <taxon>Basidiomycota</taxon>
        <taxon>Agaricomycotina</taxon>
        <taxon>Agaricomycetes</taxon>
        <taxon>Hymenochaetales</taxon>
        <taxon>Schizoporaceae</taxon>
        <taxon>Schizopora</taxon>
    </lineage>
</organism>
<dbReference type="Proteomes" id="UP000053477">
    <property type="component" value="Unassembled WGS sequence"/>
</dbReference>
<keyword evidence="2" id="KW-1185">Reference proteome</keyword>
<reference evidence="1 2" key="1">
    <citation type="submission" date="2015-04" db="EMBL/GenBank/DDBJ databases">
        <title>Complete genome sequence of Schizopora paradoxa KUC8140, a cosmopolitan wood degrader in East Asia.</title>
        <authorList>
            <consortium name="DOE Joint Genome Institute"/>
            <person name="Min B."/>
            <person name="Park H."/>
            <person name="Jang Y."/>
            <person name="Kim J.-J."/>
            <person name="Kim K.H."/>
            <person name="Pangilinan J."/>
            <person name="Lipzen A."/>
            <person name="Riley R."/>
            <person name="Grigoriev I.V."/>
            <person name="Spatafora J.W."/>
            <person name="Choi I.-G."/>
        </authorList>
    </citation>
    <scope>NUCLEOTIDE SEQUENCE [LARGE SCALE GENOMIC DNA]</scope>
    <source>
        <strain evidence="1 2">KUC8140</strain>
    </source>
</reference>
<dbReference type="AlphaFoldDB" id="A0A0H2R0B2"/>
<dbReference type="EMBL" id="KQ086343">
    <property type="protein sequence ID" value="KLO05220.1"/>
    <property type="molecule type" value="Genomic_DNA"/>
</dbReference>
<evidence type="ECO:0000313" key="1">
    <source>
        <dbReference type="EMBL" id="KLO05220.1"/>
    </source>
</evidence>
<evidence type="ECO:0000313" key="2">
    <source>
        <dbReference type="Proteomes" id="UP000053477"/>
    </source>
</evidence>
<sequence length="191" mass="21388">MKLSNPSNISFSQRHGCHSGPSSFRLVGKFVKELRVSRKTEKSKEKSSAAALAMSTNSTRGNKFSTCQLARVPMFVARAHDDRTCTSFRQTSKLRRSVEQSQYDSRPTLSKSTRNDLWMESARASITHRFEVVRPDVPRFQARTSWAGRGVVDCVVSTPTLGRWPLIIVLYTENAKTAFANAVDSKGAFRP</sequence>
<gene>
    <name evidence="1" type="ORF">SCHPADRAFT_896436</name>
</gene>
<protein>
    <submittedName>
        <fullName evidence="1">Uncharacterized protein</fullName>
    </submittedName>
</protein>
<proteinExistence type="predicted"/>